<comment type="catalytic activity">
    <reaction evidence="1">
        <text>Random endo-hydrolysis of N-acetyl-beta-D-glucosaminide (1-&gt;4)-beta-linkages in chitin and chitodextrins.</text>
        <dbReference type="EC" id="3.2.1.14"/>
    </reaction>
</comment>
<dbReference type="Gene3D" id="3.20.20.80">
    <property type="entry name" value="Glycosidases"/>
    <property type="match status" value="4"/>
</dbReference>
<dbReference type="GO" id="GO:0008061">
    <property type="term" value="F:chitin binding"/>
    <property type="evidence" value="ECO:0007669"/>
    <property type="project" value="UniProtKB-KW"/>
</dbReference>
<dbReference type="GO" id="GO:0008843">
    <property type="term" value="F:endochitinase activity"/>
    <property type="evidence" value="ECO:0007669"/>
    <property type="project" value="UniProtKB-EC"/>
</dbReference>
<keyword evidence="11" id="KW-0624">Polysaccharide degradation</keyword>
<evidence type="ECO:0000256" key="10">
    <source>
        <dbReference type="ARBA" id="ARBA00023295"/>
    </source>
</evidence>
<dbReference type="InterPro" id="IPR031692">
    <property type="entry name" value="EHD_N"/>
</dbReference>
<evidence type="ECO:0000256" key="12">
    <source>
        <dbReference type="SAM" id="MobiDB-lite"/>
    </source>
</evidence>
<dbReference type="OMA" id="HVAVGGW"/>
<keyword evidence="7" id="KW-0146">Chitin degradation</keyword>
<dbReference type="VEuPathDB" id="VectorBase:ASTE016335"/>
<dbReference type="PANTHER" id="PTHR11177">
    <property type="entry name" value="CHITINASE"/>
    <property type="match status" value="1"/>
</dbReference>
<accession>A0A182XWY0</accession>
<dbReference type="STRING" id="30069.A0A182XWY0"/>
<feature type="chain" id="PRO_5043960485" description="chitinase" evidence="13">
    <location>
        <begin position="29"/>
        <end position="2548"/>
    </location>
</feature>
<keyword evidence="5 13" id="KW-0732">Signal</keyword>
<evidence type="ECO:0000256" key="1">
    <source>
        <dbReference type="ARBA" id="ARBA00000822"/>
    </source>
</evidence>
<evidence type="ECO:0000256" key="13">
    <source>
        <dbReference type="SAM" id="SignalP"/>
    </source>
</evidence>
<feature type="compositionally biased region" description="Acidic residues" evidence="12">
    <location>
        <begin position="1796"/>
        <end position="1805"/>
    </location>
</feature>
<dbReference type="GO" id="GO:0005576">
    <property type="term" value="C:extracellular region"/>
    <property type="evidence" value="ECO:0007669"/>
    <property type="project" value="TreeGrafter"/>
</dbReference>
<organism evidence="14 15">
    <name type="scientific">Anopheles stephensi</name>
    <name type="common">Indo-Pakistan malaria mosquito</name>
    <dbReference type="NCBI Taxonomy" id="30069"/>
    <lineage>
        <taxon>Eukaryota</taxon>
        <taxon>Metazoa</taxon>
        <taxon>Ecdysozoa</taxon>
        <taxon>Arthropoda</taxon>
        <taxon>Hexapoda</taxon>
        <taxon>Insecta</taxon>
        <taxon>Pterygota</taxon>
        <taxon>Neoptera</taxon>
        <taxon>Endopterygota</taxon>
        <taxon>Diptera</taxon>
        <taxon>Nematocera</taxon>
        <taxon>Culicoidea</taxon>
        <taxon>Culicidae</taxon>
        <taxon>Anophelinae</taxon>
        <taxon>Anopheles</taxon>
    </lineage>
</organism>
<dbReference type="CDD" id="cd09913">
    <property type="entry name" value="EHD"/>
    <property type="match status" value="1"/>
</dbReference>
<keyword evidence="4" id="KW-0147">Chitin-binding</keyword>
<dbReference type="EC" id="3.2.1.14" evidence="3"/>
<dbReference type="VEuPathDB" id="VectorBase:ASTEI20_035366"/>
<feature type="compositionally biased region" description="Acidic residues" evidence="12">
    <location>
        <begin position="1835"/>
        <end position="1855"/>
    </location>
</feature>
<dbReference type="InterPro" id="IPR030381">
    <property type="entry name" value="G_DYNAMIN_dom"/>
</dbReference>
<dbReference type="GO" id="GO:0006032">
    <property type="term" value="P:chitin catabolic process"/>
    <property type="evidence" value="ECO:0007669"/>
    <property type="project" value="UniProtKB-KW"/>
</dbReference>
<dbReference type="VEuPathDB" id="VectorBase:ASTEI20_037745"/>
<keyword evidence="15" id="KW-1185">Reference proteome</keyword>
<comment type="similarity">
    <text evidence="2">Belongs to the glycosyl hydrolase 18 family. Chitinase class II subfamily.</text>
</comment>
<dbReference type="InterPro" id="IPR011583">
    <property type="entry name" value="Chitinase_II/V-like_cat"/>
</dbReference>
<dbReference type="SUPFAM" id="SSF51445">
    <property type="entry name" value="(Trans)glycosidases"/>
    <property type="match status" value="4"/>
</dbReference>
<reference evidence="14" key="2">
    <citation type="submission" date="2020-05" db="UniProtKB">
        <authorList>
            <consortium name="EnsemblMetazoa"/>
        </authorList>
    </citation>
    <scope>IDENTIFICATION</scope>
    <source>
        <strain evidence="14">Indian</strain>
    </source>
</reference>
<dbReference type="FunFam" id="3.10.50.10:FF:000004">
    <property type="entry name" value="Chitinase 5"/>
    <property type="match status" value="4"/>
</dbReference>
<feature type="compositionally biased region" description="Acidic residues" evidence="12">
    <location>
        <begin position="1700"/>
        <end position="1761"/>
    </location>
</feature>
<protein>
    <recommendedName>
        <fullName evidence="3">chitinase</fullName>
        <ecNumber evidence="3">3.2.1.14</ecNumber>
    </recommendedName>
</protein>
<dbReference type="PROSITE" id="PS51718">
    <property type="entry name" value="G_DYNAMIN_2"/>
    <property type="match status" value="1"/>
</dbReference>
<feature type="compositionally biased region" description="Acidic residues" evidence="12">
    <location>
        <begin position="1863"/>
        <end position="1882"/>
    </location>
</feature>
<dbReference type="Pfam" id="PF16880">
    <property type="entry name" value="EHD_N"/>
    <property type="match status" value="1"/>
</dbReference>
<evidence type="ECO:0000256" key="11">
    <source>
        <dbReference type="ARBA" id="ARBA00023326"/>
    </source>
</evidence>
<feature type="compositionally biased region" description="Acidic residues" evidence="12">
    <location>
        <begin position="1897"/>
        <end position="1917"/>
    </location>
</feature>
<dbReference type="FunFam" id="3.20.20.80:FF:000007">
    <property type="entry name" value="Acidic mammalian chitinase"/>
    <property type="match status" value="1"/>
</dbReference>
<evidence type="ECO:0000256" key="7">
    <source>
        <dbReference type="ARBA" id="ARBA00023024"/>
    </source>
</evidence>
<feature type="compositionally biased region" description="Acidic residues" evidence="12">
    <location>
        <begin position="1815"/>
        <end position="1825"/>
    </location>
</feature>
<feature type="compositionally biased region" description="Acidic residues" evidence="12">
    <location>
        <begin position="1769"/>
        <end position="1789"/>
    </location>
</feature>
<dbReference type="InterPro" id="IPR017853">
    <property type="entry name" value="GH"/>
</dbReference>
<evidence type="ECO:0000256" key="3">
    <source>
        <dbReference type="ARBA" id="ARBA00012729"/>
    </source>
</evidence>
<dbReference type="VEuPathDB" id="VectorBase:ASTE016334"/>
<dbReference type="Pfam" id="PF00704">
    <property type="entry name" value="Glyco_hydro_18"/>
    <property type="match status" value="4"/>
</dbReference>
<dbReference type="Proteomes" id="UP000076408">
    <property type="component" value="Unassembled WGS sequence"/>
</dbReference>
<feature type="compositionally biased region" description="Acidic residues" evidence="12">
    <location>
        <begin position="2034"/>
        <end position="2045"/>
    </location>
</feature>
<feature type="signal peptide" evidence="13">
    <location>
        <begin position="1"/>
        <end position="28"/>
    </location>
</feature>
<keyword evidence="8" id="KW-1015">Disulfide bond</keyword>
<feature type="region of interest" description="Disordered" evidence="12">
    <location>
        <begin position="1552"/>
        <end position="2067"/>
    </location>
</feature>
<dbReference type="SMART" id="SM00636">
    <property type="entry name" value="Glyco_18"/>
    <property type="match status" value="4"/>
</dbReference>
<dbReference type="EnsemblMetazoa" id="ASTEI00716-RA">
    <property type="protein sequence ID" value="ASTEI00716-PA"/>
    <property type="gene ID" value="ASTEI00716"/>
</dbReference>
<feature type="compositionally biased region" description="Acidic residues" evidence="12">
    <location>
        <begin position="1676"/>
        <end position="1690"/>
    </location>
</feature>
<dbReference type="VEuPathDB" id="VectorBase:ASTEI00716"/>
<dbReference type="VEuPathDB" id="VectorBase:ASTE016333"/>
<evidence type="ECO:0000313" key="14">
    <source>
        <dbReference type="EnsemblMetazoa" id="ASTEI00716-PA"/>
    </source>
</evidence>
<dbReference type="SUPFAM" id="SSF54556">
    <property type="entry name" value="Chitinase insertion domain"/>
    <property type="match status" value="4"/>
</dbReference>
<dbReference type="VEuPathDB" id="VectorBase:ASTEI20_041152"/>
<dbReference type="Gene3D" id="1.10.268.20">
    <property type="match status" value="2"/>
</dbReference>
<keyword evidence="9" id="KW-0119">Carbohydrate metabolism</keyword>
<evidence type="ECO:0000256" key="4">
    <source>
        <dbReference type="ARBA" id="ARBA00022669"/>
    </source>
</evidence>
<dbReference type="InterPro" id="IPR001223">
    <property type="entry name" value="Glyco_hydro18_cat"/>
</dbReference>
<keyword evidence="10" id="KW-0326">Glycosidase</keyword>
<dbReference type="VEuPathDB" id="VectorBase:ASTEI20_044035"/>
<evidence type="ECO:0000256" key="8">
    <source>
        <dbReference type="ARBA" id="ARBA00023157"/>
    </source>
</evidence>
<feature type="compositionally biased region" description="Acidic residues" evidence="12">
    <location>
        <begin position="1968"/>
        <end position="2012"/>
    </location>
</feature>
<evidence type="ECO:0000256" key="6">
    <source>
        <dbReference type="ARBA" id="ARBA00022801"/>
    </source>
</evidence>
<dbReference type="GO" id="GO:0005525">
    <property type="term" value="F:GTP binding"/>
    <property type="evidence" value="ECO:0007669"/>
    <property type="project" value="InterPro"/>
</dbReference>
<dbReference type="FunFam" id="3.20.20.80:FF:000144">
    <property type="entry name" value="Chitinase"/>
    <property type="match status" value="3"/>
</dbReference>
<dbReference type="Gene3D" id="3.10.50.10">
    <property type="match status" value="4"/>
</dbReference>
<evidence type="ECO:0000313" key="15">
    <source>
        <dbReference type="Proteomes" id="UP000076408"/>
    </source>
</evidence>
<dbReference type="InterPro" id="IPR027417">
    <property type="entry name" value="P-loop_NTPase"/>
</dbReference>
<proteinExistence type="inferred from homology"/>
<evidence type="ECO:0000256" key="9">
    <source>
        <dbReference type="ARBA" id="ARBA00023277"/>
    </source>
</evidence>
<dbReference type="Gene3D" id="3.40.50.300">
    <property type="entry name" value="P-loop containing nucleotide triphosphate hydrolases"/>
    <property type="match status" value="1"/>
</dbReference>
<feature type="compositionally biased region" description="Acidic residues" evidence="12">
    <location>
        <begin position="1559"/>
        <end position="1594"/>
    </location>
</feature>
<dbReference type="PROSITE" id="PS51910">
    <property type="entry name" value="GH18_2"/>
    <property type="match status" value="4"/>
</dbReference>
<dbReference type="VEuPathDB" id="VectorBase:ASTEI20_035755"/>
<reference evidence="15" key="1">
    <citation type="journal article" date="2014" name="Genome Biol.">
        <title>Genome analysis of a major urban malaria vector mosquito, Anopheles stephensi.</title>
        <authorList>
            <person name="Jiang X."/>
            <person name="Peery A."/>
            <person name="Hall A.B."/>
            <person name="Sharma A."/>
            <person name="Chen X.G."/>
            <person name="Waterhouse R.M."/>
            <person name="Komissarov A."/>
            <person name="Riehle M.M."/>
            <person name="Shouche Y."/>
            <person name="Sharakhova M.V."/>
            <person name="Lawson D."/>
            <person name="Pakpour N."/>
            <person name="Arensburger P."/>
            <person name="Davidson V.L."/>
            <person name="Eiglmeier K."/>
            <person name="Emrich S."/>
            <person name="George P."/>
            <person name="Kennedy R.C."/>
            <person name="Mane S.P."/>
            <person name="Maslen G."/>
            <person name="Oringanje C."/>
            <person name="Qi Y."/>
            <person name="Settlage R."/>
            <person name="Tojo M."/>
            <person name="Tubio J.M."/>
            <person name="Unger M.F."/>
            <person name="Wang B."/>
            <person name="Vernick K.D."/>
            <person name="Ribeiro J.M."/>
            <person name="James A.A."/>
            <person name="Michel K."/>
            <person name="Riehle M.A."/>
            <person name="Luckhart S."/>
            <person name="Sharakhov I.V."/>
            <person name="Tu Z."/>
        </authorList>
    </citation>
    <scope>NUCLEOTIDE SEQUENCE [LARGE SCALE GENOMIC DNA]</scope>
    <source>
        <strain evidence="15">Indian</strain>
    </source>
</reference>
<dbReference type="GO" id="GO:0000272">
    <property type="term" value="P:polysaccharide catabolic process"/>
    <property type="evidence" value="ECO:0007669"/>
    <property type="project" value="UniProtKB-KW"/>
</dbReference>
<dbReference type="InterPro" id="IPR029070">
    <property type="entry name" value="Chitinase_insertion_sf"/>
</dbReference>
<keyword evidence="6" id="KW-0378">Hydrolase</keyword>
<dbReference type="PANTHER" id="PTHR11177:SF144">
    <property type="entry name" value="CHITINASE 5"/>
    <property type="match status" value="1"/>
</dbReference>
<evidence type="ECO:0000256" key="2">
    <source>
        <dbReference type="ARBA" id="ARBA00009121"/>
    </source>
</evidence>
<dbReference type="SUPFAM" id="SSF52540">
    <property type="entry name" value="P-loop containing nucleoside triphosphate hydrolases"/>
    <property type="match status" value="1"/>
</dbReference>
<feature type="compositionally biased region" description="Acidic residues" evidence="12">
    <location>
        <begin position="1602"/>
        <end position="1658"/>
    </location>
</feature>
<evidence type="ECO:0000256" key="5">
    <source>
        <dbReference type="ARBA" id="ARBA00022729"/>
    </source>
</evidence>
<name>A0A182XWY0_ANOST</name>
<dbReference type="InterPro" id="IPR050314">
    <property type="entry name" value="Glycosyl_Hydrlase_18"/>
</dbReference>
<sequence length="2548" mass="286677">MASQGAFRGGALWLIVLLCLVLVERRHCRLICHYTTWSQGRANPYSYRIEDIPGDLCTHVVYNFVGVDSEEYELAMLQREIDVVQNGFGRFIDLKQRFPDLKMHVAVGGWDHGGAPFSKMAAFRNRRKKFIESVVKFMGRYGFDGIELVWLYPGSVERGGTNNDKDNFVYLVEELKTAFLKARQPWEVAIQVPADHTRFEVGYDQGLLCESADYVHIIGYDLRGSWTGFADVPSPMKDRPHDQGIYKGLNVQDGVNSWLDSGCAPNKVVLGVPFLGRTYVLRNSQQNGLGSLISGPGPKGTHTYSEGYLGYFEICQMKKQRNWRTVWDSIGLCPYTYRGNQWIGYEDEQSLKEKVEFATSKGLAGVYAFSLDLDDYRGKCGIILAAVLLAAVSDCAAKPQRLICYYTNWSHTRPADYAYQIEDIPGNLCTHVAYTFVGLNESTSQLVSLKPEYDEEQNGLGRFRELKINFPHLKLIVSVGGWTHGGAAFSKLAGSRHTRLQFVASVVAFMEQHHLDGFEIVWLWPGAPERGGNPADKDNFYYLVKELHDAFRRVGKGWEVAIQVPVDQARIAAGYQQQWWCEAADFVHLAGYDLRGPWTGRADAHSILRARPHDQDYFYTFNIQHGVASWQRRGCRPEQIIVGLPMYARTYTLTNATITTPGSQTDGPGEVGPITKDPGLLGYFELCELLKDNNWTEGWDRMAEAPYVHRDGQWIGYESVESLAMKTKFIQSSGLGGVYAYTLDLDDYRGKCGEAYPLLRKSRLVCYFTNWSPDRGGEYAFNVNDIPVDLCTHITYTFAGVDEHTFELRPTNRKYDILQQGYEKFANLKQANPEVKLSLAVGGWAHGGEPFQKMAATLNGREVFIASVIEFLKRYDFDGIEIVWLWPGSPDRGGTTSDKDNLYLLIAELRSAFREAGHENWEVVVQVPLDRYRIDLGYHQSQLCRVANYVYVTGYDLRGSWNGFTDVHSPMNNRLFDTGALKDLNVKGGIQHWIKGGCPANKIVLGVPLFGRTYTLENSEQHGLAAPITGPGNPGPYTTEAGYRGYFEICDEMKQSPWTIDWDERGLCPYAYQGNQWVGYENNISLVEKANFAKFQGLGGVYAFSLDLDDYRGKCGAPYPLLTALRNAYKPKKFFAETRFVCHYTTWSRDRPDEASFQINDIPGNLCSHVVYNFLGVNETSYQLELLQPEYDIDERGLERFAALKDQYPHLKLLIAVGGWAHGGARFSEMAKFRTRRNQFIGSVVKFLHQYRLDGIELVWLYPGNFDRGGAVEDKDTFLYLVSELAKVIRDEKKQWEVVIQVPIDISRMAVGYHQEELCNAADYVHMVGYDMRGWWNNFADVHSPLAPRPNDLVLESFEHVNVGDGVQDWLEKGCPPEKVTLGVALFGRTYLLDDPLDNTIGAVTIGAGDPGPYSNEPGYLGYCEFCQNLTSDEWTKKWDDVGLCPYAYSETTWIGYENERSLQEKINYVKRKGLGGMYAFSLDLDDYRGSCGEPFPLTRFLSKYHDETKIKDWHIFVSTTEKKDINADDTGHRKSLSLCNGEVADENASIENTIDVTSQEEEDNTAAEQVSTEETDTAADDATEEITPSEEVQEQLFADKADDEAATESDQAVEEESENVADSEEAEQEQQEEGDATEEEALTEEDTQDDQEENATEEADRRSGSEEAEPAASEEQSDDTVTESEELTSEESANQVLEDAADGEDDEDDDEDDNENEDVATEEVTESAEEAATESQEAEAADEDEDEDEDDEDETPDSVEEENKSEEANDDDDREEKDDDDDDEEDNEEQNKSEVEEDDDLEEENAVKGSYDDRDQEEDSEDASTEAPASAEVSETDDDVPDSSEDDSQNESEALEGKTASEEEELSATDDGDEDEEETLTEDTVASGEDAHEEPTDSEEEAEDATGSENLSEEPERETVESSTATSEEWVTRRGAGPRSSGDWCSVKEVETSSGIQPTDRSIFLQENDEASPEAGEQSEEQVVDSQEDETAAQEEASTEEPVEESSEDAATEVAVTAEEESAEEAAVKQDSEETLAQEGAGEESVEKASEETETASTEESFPEEDLLLEYQIPSNLRDTTHIYELLNINDDAPAREKALQETADVILRDLKRIYDNSIKPLETLYKYRDLSNRHFGDPEIFSKPLVLFMGPWSGGKSTILNYLTHNEYTPNSVRTGMYGVQLTIGASFCSALLTHVSTSVGAEPSPAYFNILMHGDEPEVLDGTQLAADWTFSGLQKFGQGLLDRLRGQKLPNQLLERVNIVEIPGILEVRKQVSKYFPFNDACQWFIDRADIIFLVYDPSKLDVGPETEAILDQLKGREYQTRILLNKADQVKPEELLRVQSALIWNISPLMSSAQPPVMYTVSLWSNPFEVGAPVRLLQAQERTLLLDLGQAIERRIENKIASARRFAVRVRNHAKMVDCYLTTYYNHKTLFGNKKQISEKIIANPQDYHIYEGLSTLTNISRYDLPDPEVYRDFFHLNPLYEFKKLSETCTYFRGCPINKLDVAIAYELPELVGKYKKMSEAALAKLDVLTPTSDFGKGKSNS</sequence>